<protein>
    <submittedName>
        <fullName evidence="1">Uncharacterized protein</fullName>
    </submittedName>
</protein>
<name>A0A0E9VWT8_ANGAN</name>
<reference evidence="1" key="2">
    <citation type="journal article" date="2015" name="Fish Shellfish Immunol.">
        <title>Early steps in the European eel (Anguilla anguilla)-Vibrio vulnificus interaction in the gills: Role of the RtxA13 toxin.</title>
        <authorList>
            <person name="Callol A."/>
            <person name="Pajuelo D."/>
            <person name="Ebbesson L."/>
            <person name="Teles M."/>
            <person name="MacKenzie S."/>
            <person name="Amaro C."/>
        </authorList>
    </citation>
    <scope>NUCLEOTIDE SEQUENCE</scope>
</reference>
<organism evidence="1">
    <name type="scientific">Anguilla anguilla</name>
    <name type="common">European freshwater eel</name>
    <name type="synonym">Muraena anguilla</name>
    <dbReference type="NCBI Taxonomy" id="7936"/>
    <lineage>
        <taxon>Eukaryota</taxon>
        <taxon>Metazoa</taxon>
        <taxon>Chordata</taxon>
        <taxon>Craniata</taxon>
        <taxon>Vertebrata</taxon>
        <taxon>Euteleostomi</taxon>
        <taxon>Actinopterygii</taxon>
        <taxon>Neopterygii</taxon>
        <taxon>Teleostei</taxon>
        <taxon>Anguilliformes</taxon>
        <taxon>Anguillidae</taxon>
        <taxon>Anguilla</taxon>
    </lineage>
</organism>
<reference evidence="1" key="1">
    <citation type="submission" date="2014-11" db="EMBL/GenBank/DDBJ databases">
        <authorList>
            <person name="Amaro Gonzalez C."/>
        </authorList>
    </citation>
    <scope>NUCLEOTIDE SEQUENCE</scope>
</reference>
<dbReference type="AlphaFoldDB" id="A0A0E9VWT8"/>
<proteinExistence type="predicted"/>
<sequence>MAAGEFLAMLIENCYFAFIFKSDFALPITKGLNV</sequence>
<accession>A0A0E9VWT8</accession>
<evidence type="ECO:0000313" key="1">
    <source>
        <dbReference type="EMBL" id="JAH81745.1"/>
    </source>
</evidence>
<dbReference type="EMBL" id="GBXM01026832">
    <property type="protein sequence ID" value="JAH81745.1"/>
    <property type="molecule type" value="Transcribed_RNA"/>
</dbReference>